<dbReference type="AlphaFoldDB" id="A0A644Y4C7"/>
<dbReference type="InterPro" id="IPR009057">
    <property type="entry name" value="Homeodomain-like_sf"/>
</dbReference>
<dbReference type="CDD" id="cd07001">
    <property type="entry name" value="cupin_YbfI-like_N"/>
    <property type="match status" value="1"/>
</dbReference>
<dbReference type="GO" id="GO:0003700">
    <property type="term" value="F:DNA-binding transcription factor activity"/>
    <property type="evidence" value="ECO:0007669"/>
    <property type="project" value="InterPro"/>
</dbReference>
<evidence type="ECO:0000256" key="2">
    <source>
        <dbReference type="ARBA" id="ARBA00023125"/>
    </source>
</evidence>
<sequence>MEAYQFQGVMQSFPNHFHDYYVVGFIERGRRTLLTQNREYEISAGDLLLLNPRDNHACQPADGETLDYRCLNIPIDVMQEAAREITGADEPPVFTTPVVYRSELTETLFDLHGRIMRSETGFGKEELFFFLLAQLLTEYANSGEVPEDPVGNGAIEAVCAFLEQNYEKPVSLDALGERAGYSKYHLLRSFTKQKGISPYSYLETVRIGKVKELLQAGVLPAEAAARTGFSDQSHLGNVFKRYIGLTPKQYWRIFAQERVNTDSVASAGHTNGETNHESIG</sequence>
<evidence type="ECO:0000259" key="4">
    <source>
        <dbReference type="PROSITE" id="PS01124"/>
    </source>
</evidence>
<dbReference type="Gene3D" id="1.10.10.60">
    <property type="entry name" value="Homeodomain-like"/>
    <property type="match status" value="1"/>
</dbReference>
<feature type="domain" description="HTH araC/xylS-type" evidence="4">
    <location>
        <begin position="156"/>
        <end position="253"/>
    </location>
</feature>
<dbReference type="Gene3D" id="2.60.120.10">
    <property type="entry name" value="Jelly Rolls"/>
    <property type="match status" value="1"/>
</dbReference>
<dbReference type="InterPro" id="IPR037923">
    <property type="entry name" value="HTH-like"/>
</dbReference>
<dbReference type="SUPFAM" id="SSF51215">
    <property type="entry name" value="Regulatory protein AraC"/>
    <property type="match status" value="1"/>
</dbReference>
<dbReference type="Pfam" id="PF02311">
    <property type="entry name" value="AraC_binding"/>
    <property type="match status" value="1"/>
</dbReference>
<proteinExistence type="predicted"/>
<dbReference type="PROSITE" id="PS01124">
    <property type="entry name" value="HTH_ARAC_FAMILY_2"/>
    <property type="match status" value="1"/>
</dbReference>
<keyword evidence="3" id="KW-0804">Transcription</keyword>
<dbReference type="InterPro" id="IPR014710">
    <property type="entry name" value="RmlC-like_jellyroll"/>
</dbReference>
<organism evidence="5">
    <name type="scientific">bioreactor metagenome</name>
    <dbReference type="NCBI Taxonomy" id="1076179"/>
    <lineage>
        <taxon>unclassified sequences</taxon>
        <taxon>metagenomes</taxon>
        <taxon>ecological metagenomes</taxon>
    </lineage>
</organism>
<dbReference type="GO" id="GO:0043565">
    <property type="term" value="F:sequence-specific DNA binding"/>
    <property type="evidence" value="ECO:0007669"/>
    <property type="project" value="InterPro"/>
</dbReference>
<dbReference type="SUPFAM" id="SSF46689">
    <property type="entry name" value="Homeodomain-like"/>
    <property type="match status" value="2"/>
</dbReference>
<comment type="caution">
    <text evidence="5">The sequence shown here is derived from an EMBL/GenBank/DDBJ whole genome shotgun (WGS) entry which is preliminary data.</text>
</comment>
<evidence type="ECO:0000256" key="3">
    <source>
        <dbReference type="ARBA" id="ARBA00023163"/>
    </source>
</evidence>
<keyword evidence="2" id="KW-0238">DNA-binding</keyword>
<reference evidence="5" key="1">
    <citation type="submission" date="2019-08" db="EMBL/GenBank/DDBJ databases">
        <authorList>
            <person name="Kucharzyk K."/>
            <person name="Murdoch R.W."/>
            <person name="Higgins S."/>
            <person name="Loffler F."/>
        </authorList>
    </citation>
    <scope>NUCLEOTIDE SEQUENCE</scope>
</reference>
<protein>
    <submittedName>
        <fullName evidence="5">HTH-type transcriptional activator RhaR</fullName>
    </submittedName>
</protein>
<dbReference type="EMBL" id="VSSQ01003501">
    <property type="protein sequence ID" value="MPM21004.1"/>
    <property type="molecule type" value="Genomic_DNA"/>
</dbReference>
<gene>
    <name evidence="5" type="primary">rhaR_68</name>
    <name evidence="5" type="ORF">SDC9_67443</name>
</gene>
<name>A0A644Y4C7_9ZZZZ</name>
<dbReference type="PANTHER" id="PTHR46796:SF2">
    <property type="entry name" value="TRANSCRIPTIONAL REGULATORY PROTEIN"/>
    <property type="match status" value="1"/>
</dbReference>
<dbReference type="Pfam" id="PF12833">
    <property type="entry name" value="HTH_18"/>
    <property type="match status" value="1"/>
</dbReference>
<accession>A0A644Y4C7</accession>
<keyword evidence="1" id="KW-0805">Transcription regulation</keyword>
<dbReference type="InterPro" id="IPR050204">
    <property type="entry name" value="AraC_XylS_family_regulators"/>
</dbReference>
<evidence type="ECO:0000256" key="1">
    <source>
        <dbReference type="ARBA" id="ARBA00023015"/>
    </source>
</evidence>
<dbReference type="SMART" id="SM00342">
    <property type="entry name" value="HTH_ARAC"/>
    <property type="match status" value="1"/>
</dbReference>
<dbReference type="PANTHER" id="PTHR46796">
    <property type="entry name" value="HTH-TYPE TRANSCRIPTIONAL ACTIVATOR RHAS-RELATED"/>
    <property type="match status" value="1"/>
</dbReference>
<dbReference type="InterPro" id="IPR003313">
    <property type="entry name" value="AraC-bd"/>
</dbReference>
<evidence type="ECO:0000313" key="5">
    <source>
        <dbReference type="EMBL" id="MPM21004.1"/>
    </source>
</evidence>
<dbReference type="InterPro" id="IPR018060">
    <property type="entry name" value="HTH_AraC"/>
</dbReference>